<organism evidence="11 12">
    <name type="scientific">Acetobacter farinalis</name>
    <dbReference type="NCBI Taxonomy" id="1260984"/>
    <lineage>
        <taxon>Bacteria</taxon>
        <taxon>Pseudomonadati</taxon>
        <taxon>Pseudomonadota</taxon>
        <taxon>Alphaproteobacteria</taxon>
        <taxon>Acetobacterales</taxon>
        <taxon>Acetobacteraceae</taxon>
        <taxon>Acetobacter</taxon>
    </lineage>
</organism>
<evidence type="ECO:0000259" key="10">
    <source>
        <dbReference type="Pfam" id="PF00924"/>
    </source>
</evidence>
<sequence>MTCKTFRVFFPVLCMVLAGLLSPALSGTPAWGAETAATPSATATPAATAPQTPPKAPTAPLITDITLFVSDDTLNAMGDELRAVYLNSQKEYSVTQNGNALTTLLRRATAVSSKADTLLAQIKPYEGVYQSFVDILGKPDPSEPESITQQRKVLTARLRDITGRITRLRLYQLEAQQLLLELRQHGTAIQQATMTQRFPSPLGVNFWSQLSATAPQDKARISALAQESGAVLKAAFSSRHALLTLGAMVLSAVLLALHVLCHTPVRMLVSRFMPAGRVRPITAAVLCALVGIVAWGAAFQITWSAISFNNDALSDDLNTLAEMVAAQVPLCGFALEMGICLFSRRPKWRVFPMSDTLARNLRLFPVWFAGALIVRGVLRYIDTKSSLGLLPTQLMDGLYTLAVSPLLFAIPRQLRLSAKEDNAPPSSTSLVPFLKTLASTICFVCWAAVFTGYIPLAYAIISWLSVMAVTMTGLLLISMLATALGNSVFPSTAPVGARMIALGLPARLVNQACVVVPGLINVFLLVVAFSVATSGADFDPTQVGHRILSIFNGRGATTEDSFNLSLDAMMLCAGLPILGHYAIRLVRNWFRQRFFPTTRLDIGTQASILNILTYSTWIIIGLCMATALGVTVKSMTWVVSALSVGIGFGLQSIVQNFVSGIILMAERPVSIGDVVDIAGAHGEVARISVRSTNIKLADGSTMIVPNSQFITSAVRNATRAEKPGVFTIVLQLPFTSDLQKAMDVMTSTLAACENVEEQPEPTASITSVADGSALMTGTARARVGMDTATVRSQALFALWQAFQKNHIPVTVNSTSTSK</sequence>
<dbReference type="PANTHER" id="PTHR30347">
    <property type="entry name" value="POTASSIUM CHANNEL RELATED"/>
    <property type="match status" value="1"/>
</dbReference>
<feature type="transmembrane region" description="Helical" evidence="8">
    <location>
        <begin position="607"/>
        <end position="628"/>
    </location>
</feature>
<keyword evidence="12" id="KW-1185">Reference proteome</keyword>
<accession>A0ABT3Q3L6</accession>
<dbReference type="Pfam" id="PF00924">
    <property type="entry name" value="MS_channel_2nd"/>
    <property type="match status" value="1"/>
</dbReference>
<keyword evidence="3" id="KW-1003">Cell membrane</keyword>
<evidence type="ECO:0000256" key="8">
    <source>
        <dbReference type="SAM" id="Phobius"/>
    </source>
</evidence>
<evidence type="ECO:0000256" key="3">
    <source>
        <dbReference type="ARBA" id="ARBA00022475"/>
    </source>
</evidence>
<comment type="caution">
    <text evidence="11">The sequence shown here is derived from an EMBL/GenBank/DDBJ whole genome shotgun (WGS) entry which is preliminary data.</text>
</comment>
<dbReference type="SUPFAM" id="SSF82689">
    <property type="entry name" value="Mechanosensitive channel protein MscS (YggB), C-terminal domain"/>
    <property type="match status" value="1"/>
</dbReference>
<dbReference type="PANTHER" id="PTHR30347:SF9">
    <property type="entry name" value="MINICONDUCTANCE MECHANOSENSITIVE CHANNEL MSCM"/>
    <property type="match status" value="1"/>
</dbReference>
<dbReference type="InterPro" id="IPR011066">
    <property type="entry name" value="MscS_channel_C_sf"/>
</dbReference>
<feature type="transmembrane region" description="Helical" evidence="8">
    <location>
        <begin position="508"/>
        <end position="532"/>
    </location>
</feature>
<feature type="transmembrane region" description="Helical" evidence="8">
    <location>
        <begin position="323"/>
        <end position="342"/>
    </location>
</feature>
<evidence type="ECO:0000256" key="1">
    <source>
        <dbReference type="ARBA" id="ARBA00004651"/>
    </source>
</evidence>
<evidence type="ECO:0000256" key="7">
    <source>
        <dbReference type="SAM" id="MobiDB-lite"/>
    </source>
</evidence>
<proteinExistence type="inferred from homology"/>
<keyword evidence="5 8" id="KW-1133">Transmembrane helix</keyword>
<evidence type="ECO:0000256" key="6">
    <source>
        <dbReference type="ARBA" id="ARBA00023136"/>
    </source>
</evidence>
<dbReference type="InterPro" id="IPR023408">
    <property type="entry name" value="MscS_beta-dom_sf"/>
</dbReference>
<dbReference type="Gene3D" id="1.10.287.1260">
    <property type="match status" value="1"/>
</dbReference>
<evidence type="ECO:0000256" key="9">
    <source>
        <dbReference type="SAM" id="SignalP"/>
    </source>
</evidence>
<evidence type="ECO:0000256" key="2">
    <source>
        <dbReference type="ARBA" id="ARBA00008017"/>
    </source>
</evidence>
<feature type="signal peptide" evidence="9">
    <location>
        <begin position="1"/>
        <end position="32"/>
    </location>
</feature>
<dbReference type="Gene3D" id="3.30.70.100">
    <property type="match status" value="1"/>
</dbReference>
<name>A0ABT3Q3L6_9PROT</name>
<dbReference type="Proteomes" id="UP001526446">
    <property type="component" value="Unassembled WGS sequence"/>
</dbReference>
<comment type="subcellular location">
    <subcellularLocation>
        <location evidence="1">Cell membrane</location>
        <topology evidence="1">Multi-pass membrane protein</topology>
    </subcellularLocation>
</comment>
<feature type="transmembrane region" description="Helical" evidence="8">
    <location>
        <begin position="281"/>
        <end position="303"/>
    </location>
</feature>
<evidence type="ECO:0000313" key="11">
    <source>
        <dbReference type="EMBL" id="MCX2559878.1"/>
    </source>
</evidence>
<comment type="similarity">
    <text evidence="2">Belongs to the MscS (TC 1.A.23) family.</text>
</comment>
<dbReference type="InterPro" id="IPR006685">
    <property type="entry name" value="MscS_channel_2nd"/>
</dbReference>
<feature type="transmembrane region" description="Helical" evidence="8">
    <location>
        <begin position="241"/>
        <end position="260"/>
    </location>
</feature>
<feature type="region of interest" description="Disordered" evidence="7">
    <location>
        <begin position="36"/>
        <end position="56"/>
    </location>
</feature>
<keyword evidence="6 8" id="KW-0472">Membrane</keyword>
<feature type="transmembrane region" description="Helical" evidence="8">
    <location>
        <begin position="393"/>
        <end position="410"/>
    </location>
</feature>
<dbReference type="Gene3D" id="2.30.30.60">
    <property type="match status" value="1"/>
</dbReference>
<feature type="chain" id="PRO_5046000000" evidence="9">
    <location>
        <begin position="33"/>
        <end position="818"/>
    </location>
</feature>
<keyword evidence="9" id="KW-0732">Signal</keyword>
<dbReference type="SUPFAM" id="SSF82861">
    <property type="entry name" value="Mechanosensitive channel protein MscS (YggB), transmembrane region"/>
    <property type="match status" value="1"/>
</dbReference>
<evidence type="ECO:0000313" key="12">
    <source>
        <dbReference type="Proteomes" id="UP001526446"/>
    </source>
</evidence>
<feature type="domain" description="Mechanosensitive ion channel MscS" evidence="10">
    <location>
        <begin position="653"/>
        <end position="719"/>
    </location>
</feature>
<dbReference type="RefSeq" id="WP_166118337.1">
    <property type="nucleotide sequence ID" value="NZ_JAPIUX010000001.1"/>
</dbReference>
<feature type="transmembrane region" description="Helical" evidence="8">
    <location>
        <begin position="568"/>
        <end position="586"/>
    </location>
</feature>
<feature type="compositionally biased region" description="Low complexity" evidence="7">
    <location>
        <begin position="36"/>
        <end position="50"/>
    </location>
</feature>
<dbReference type="InterPro" id="IPR052702">
    <property type="entry name" value="MscS-like_channel"/>
</dbReference>
<dbReference type="InterPro" id="IPR011014">
    <property type="entry name" value="MscS_channel_TM-2"/>
</dbReference>
<dbReference type="InterPro" id="IPR010920">
    <property type="entry name" value="LSM_dom_sf"/>
</dbReference>
<evidence type="ECO:0000256" key="4">
    <source>
        <dbReference type="ARBA" id="ARBA00022692"/>
    </source>
</evidence>
<protein>
    <submittedName>
        <fullName evidence="11">DUF3772 domain-containing protein</fullName>
    </submittedName>
</protein>
<feature type="transmembrane region" description="Helical" evidence="8">
    <location>
        <begin position="634"/>
        <end position="654"/>
    </location>
</feature>
<dbReference type="SUPFAM" id="SSF50182">
    <property type="entry name" value="Sm-like ribonucleoproteins"/>
    <property type="match status" value="1"/>
</dbReference>
<reference evidence="11 12" key="1">
    <citation type="submission" date="2022-11" db="EMBL/GenBank/DDBJ databases">
        <title>Genome sequencing of Acetobacter type strain.</title>
        <authorList>
            <person name="Heo J."/>
            <person name="Lee D."/>
            <person name="Han B.-H."/>
            <person name="Hong S.-B."/>
            <person name="Kwon S.-W."/>
        </authorList>
    </citation>
    <scope>NUCLEOTIDE SEQUENCE [LARGE SCALE GENOMIC DNA]</scope>
    <source>
        <strain evidence="11 12">KACC 21251</strain>
    </source>
</reference>
<evidence type="ECO:0000256" key="5">
    <source>
        <dbReference type="ARBA" id="ARBA00022989"/>
    </source>
</evidence>
<dbReference type="EMBL" id="JAPIUX010000001">
    <property type="protein sequence ID" value="MCX2559878.1"/>
    <property type="molecule type" value="Genomic_DNA"/>
</dbReference>
<gene>
    <name evidence="11" type="ORF">OQ252_00485</name>
</gene>
<keyword evidence="4 8" id="KW-0812">Transmembrane</keyword>
<feature type="transmembrane region" description="Helical" evidence="8">
    <location>
        <begin position="363"/>
        <end position="381"/>
    </location>
</feature>